<dbReference type="Gene3D" id="3.40.50.720">
    <property type="entry name" value="NAD(P)-binding Rossmann-like Domain"/>
    <property type="match status" value="1"/>
</dbReference>
<dbReference type="Pfam" id="PF00106">
    <property type="entry name" value="adh_short"/>
    <property type="match status" value="1"/>
</dbReference>
<dbReference type="Proteomes" id="UP000694406">
    <property type="component" value="Unplaced"/>
</dbReference>
<dbReference type="InterPro" id="IPR036291">
    <property type="entry name" value="NAD(P)-bd_dom_sf"/>
</dbReference>
<evidence type="ECO:0000313" key="2">
    <source>
        <dbReference type="Proteomes" id="UP000694406"/>
    </source>
</evidence>
<dbReference type="Ensembl" id="ENSLLTT00000017680.1">
    <property type="protein sequence ID" value="ENSLLTP00000017038.1"/>
    <property type="gene ID" value="ENSLLTG00000012978.1"/>
</dbReference>
<dbReference type="PANTHER" id="PTHR24322">
    <property type="entry name" value="PKSB"/>
    <property type="match status" value="1"/>
</dbReference>
<dbReference type="GeneTree" id="ENSGT00940000156731"/>
<sequence length="88" mass="9684">KGSQLKGVLITGAGSGMGRLMALKFARLGATLVLWDINLEGIKETARLARKIGAVRVHDYICDCSKRQEVYQVAGQVIIALYNIKYFI</sequence>
<dbReference type="GO" id="GO:0005811">
    <property type="term" value="C:lipid droplet"/>
    <property type="evidence" value="ECO:0007669"/>
    <property type="project" value="TreeGrafter"/>
</dbReference>
<dbReference type="InterPro" id="IPR002347">
    <property type="entry name" value="SDR_fam"/>
</dbReference>
<evidence type="ECO:0000313" key="1">
    <source>
        <dbReference type="Ensembl" id="ENSLLTP00000017038.1"/>
    </source>
</evidence>
<dbReference type="GO" id="GO:0016616">
    <property type="term" value="F:oxidoreductase activity, acting on the CH-OH group of donors, NAD or NADP as acceptor"/>
    <property type="evidence" value="ECO:0007669"/>
    <property type="project" value="TreeGrafter"/>
</dbReference>
<dbReference type="PANTHER" id="PTHR24322:SF753">
    <property type="entry name" value="SHORT CHAIN DEHYDROGENASE_REDUCTASE FAMILY 16C, MEMBER 5"/>
    <property type="match status" value="1"/>
</dbReference>
<keyword evidence="2" id="KW-1185">Reference proteome</keyword>
<accession>A0A8C5WVX4</accession>
<proteinExistence type="predicted"/>
<protein>
    <submittedName>
        <fullName evidence="1">Uncharacterized protein</fullName>
    </submittedName>
</protein>
<reference evidence="1" key="2">
    <citation type="submission" date="2025-09" db="UniProtKB">
        <authorList>
            <consortium name="Ensembl"/>
        </authorList>
    </citation>
    <scope>IDENTIFICATION</scope>
</reference>
<dbReference type="SUPFAM" id="SSF51735">
    <property type="entry name" value="NAD(P)-binding Rossmann-fold domains"/>
    <property type="match status" value="1"/>
</dbReference>
<name>A0A8C5WVX4_LATLA</name>
<organism evidence="1 2">
    <name type="scientific">Laticauda laticaudata</name>
    <name type="common">Blue-ringed sea krait</name>
    <name type="synonym">Blue-lipped sea krait</name>
    <dbReference type="NCBI Taxonomy" id="8630"/>
    <lineage>
        <taxon>Eukaryota</taxon>
        <taxon>Metazoa</taxon>
        <taxon>Chordata</taxon>
        <taxon>Craniata</taxon>
        <taxon>Vertebrata</taxon>
        <taxon>Euteleostomi</taxon>
        <taxon>Lepidosauria</taxon>
        <taxon>Squamata</taxon>
        <taxon>Bifurcata</taxon>
        <taxon>Unidentata</taxon>
        <taxon>Episquamata</taxon>
        <taxon>Toxicofera</taxon>
        <taxon>Serpentes</taxon>
        <taxon>Colubroidea</taxon>
        <taxon>Elapidae</taxon>
        <taxon>Laticaudinae</taxon>
        <taxon>Laticauda</taxon>
    </lineage>
</organism>
<dbReference type="AlphaFoldDB" id="A0A8C5WVX4"/>
<reference evidence="1" key="1">
    <citation type="submission" date="2025-08" db="UniProtKB">
        <authorList>
            <consortium name="Ensembl"/>
        </authorList>
    </citation>
    <scope>IDENTIFICATION</scope>
</reference>